<feature type="transmembrane region" description="Helical" evidence="1">
    <location>
        <begin position="262"/>
        <end position="283"/>
    </location>
</feature>
<feature type="transmembrane region" description="Helical" evidence="1">
    <location>
        <begin position="295"/>
        <end position="319"/>
    </location>
</feature>
<evidence type="ECO:0000256" key="1">
    <source>
        <dbReference type="SAM" id="Phobius"/>
    </source>
</evidence>
<evidence type="ECO:0000259" key="2">
    <source>
        <dbReference type="Pfam" id="PF10192"/>
    </source>
</evidence>
<dbReference type="GO" id="GO:0007186">
    <property type="term" value="P:G protein-coupled receptor signaling pathway"/>
    <property type="evidence" value="ECO:0007669"/>
    <property type="project" value="InterPro"/>
</dbReference>
<protein>
    <recommendedName>
        <fullName evidence="2">GPR180/TMEM145 transmembrane domain-containing protein</fullName>
    </recommendedName>
</protein>
<feature type="transmembrane region" description="Helical" evidence="1">
    <location>
        <begin position="325"/>
        <end position="349"/>
    </location>
</feature>
<organism evidence="3 4">
    <name type="scientific">Trichostrongylus colubriformis</name>
    <name type="common">Black scour worm</name>
    <dbReference type="NCBI Taxonomy" id="6319"/>
    <lineage>
        <taxon>Eukaryota</taxon>
        <taxon>Metazoa</taxon>
        <taxon>Ecdysozoa</taxon>
        <taxon>Nematoda</taxon>
        <taxon>Chromadorea</taxon>
        <taxon>Rhabditida</taxon>
        <taxon>Rhabditina</taxon>
        <taxon>Rhabditomorpha</taxon>
        <taxon>Strongyloidea</taxon>
        <taxon>Trichostrongylidae</taxon>
        <taxon>Trichostrongylus</taxon>
    </lineage>
</organism>
<comment type="caution">
    <text evidence="3">The sequence shown here is derived from an EMBL/GenBank/DDBJ whole genome shotgun (WGS) entry which is preliminary data.</text>
</comment>
<dbReference type="InterPro" id="IPR019336">
    <property type="entry name" value="GPR180/TMEM145_TM"/>
</dbReference>
<feature type="transmembrane region" description="Helical" evidence="1">
    <location>
        <begin position="401"/>
        <end position="419"/>
    </location>
</feature>
<name>A0AAN8FA16_TRICO</name>
<evidence type="ECO:0000313" key="4">
    <source>
        <dbReference type="Proteomes" id="UP001331761"/>
    </source>
</evidence>
<keyword evidence="1" id="KW-1133">Transmembrane helix</keyword>
<sequence length="473" mass="53344">NRILTILPTERRHAVVPLVYPGSNVSAFLRGDAQQKYNADEMIAKKWTLLVKIALVLNSTFISGVRVEGKWDPSSERVKIVTKFGFQQTSALDRQNTRGFVFGNVTAEGVSNSTGQFLFALVPHTLIDSFHSDSRYAMSCGTMMLNLSKIGFESHCLSDGHRGDIFRWIPCAKGQLCREEDDPRVVVPRFQLTMQVEEPSTAEYWYIVLVACNLDKSCNWTHSHGDVIVVYDIWLTNGRPGSSAANPLTWQFSFDEQDTLELYMITLVMYLILSGIMSRGIQLTKRSTPPARLRLLNYIITMKAAGVALQSLNVFVFALDGRGLFFARVLGEVLRVASIELLCLLLLLVSRGWGLYPWASVPSRSCIITWAILAGAHFILFFCNFVFIYDVLHDVDVFTSWPGYGQLVIRILFALWFLVEIRGLIIREQSEERATFVAHIGAGFLVWFVYLPGLGVVASFISQLWRFKIILGE</sequence>
<proteinExistence type="predicted"/>
<dbReference type="GO" id="GO:0019236">
    <property type="term" value="P:response to pheromone"/>
    <property type="evidence" value="ECO:0007669"/>
    <property type="project" value="InterPro"/>
</dbReference>
<evidence type="ECO:0000313" key="3">
    <source>
        <dbReference type="EMBL" id="KAK5975596.1"/>
    </source>
</evidence>
<keyword evidence="4" id="KW-1185">Reference proteome</keyword>
<dbReference type="Pfam" id="PF10192">
    <property type="entry name" value="GPR180-TMEM145_TM"/>
    <property type="match status" value="1"/>
</dbReference>
<keyword evidence="1" id="KW-0472">Membrane</keyword>
<dbReference type="EMBL" id="WIXE01012876">
    <property type="protein sequence ID" value="KAK5975596.1"/>
    <property type="molecule type" value="Genomic_DNA"/>
</dbReference>
<reference evidence="3 4" key="1">
    <citation type="submission" date="2019-10" db="EMBL/GenBank/DDBJ databases">
        <title>Assembly and Annotation for the nematode Trichostrongylus colubriformis.</title>
        <authorList>
            <person name="Martin J."/>
        </authorList>
    </citation>
    <scope>NUCLEOTIDE SEQUENCE [LARGE SCALE GENOMIC DNA]</scope>
    <source>
        <strain evidence="3">G859</strain>
        <tissue evidence="3">Whole worm</tissue>
    </source>
</reference>
<dbReference type="AlphaFoldDB" id="A0AAN8FA16"/>
<keyword evidence="1" id="KW-0812">Transmembrane</keyword>
<feature type="non-terminal residue" evidence="3">
    <location>
        <position position="1"/>
    </location>
</feature>
<gene>
    <name evidence="3" type="ORF">GCK32_012267</name>
</gene>
<feature type="domain" description="GPR180/TMEM145 transmembrane" evidence="2">
    <location>
        <begin position="267"/>
        <end position="471"/>
    </location>
</feature>
<dbReference type="PANTHER" id="PTHR23252">
    <property type="entry name" value="INTIMAL THICKNESS RECEPTOR-RELATED"/>
    <property type="match status" value="1"/>
</dbReference>
<feature type="transmembrane region" description="Helical" evidence="1">
    <location>
        <begin position="370"/>
        <end position="389"/>
    </location>
</feature>
<dbReference type="Proteomes" id="UP001331761">
    <property type="component" value="Unassembled WGS sequence"/>
</dbReference>
<feature type="transmembrane region" description="Helical" evidence="1">
    <location>
        <begin position="440"/>
        <end position="465"/>
    </location>
</feature>
<accession>A0AAN8FA16</accession>
<dbReference type="PANTHER" id="PTHR23252:SF43">
    <property type="entry name" value="INTIMAL THICKNESS RELATED RECEPTOR IRP DOMAIN-CONTAINING PROTEIN"/>
    <property type="match status" value="1"/>
</dbReference>
<dbReference type="InterPro" id="IPR047831">
    <property type="entry name" value="GPR180/TMEM145"/>
</dbReference>